<keyword evidence="4" id="KW-1185">Reference proteome</keyword>
<evidence type="ECO:0008006" key="5">
    <source>
        <dbReference type="Google" id="ProtNLM"/>
    </source>
</evidence>
<reference evidence="3 4" key="1">
    <citation type="submission" date="2017-09" db="EMBL/GenBank/DDBJ databases">
        <authorList>
            <person name="Ehlers B."/>
            <person name="Leendertz F.H."/>
        </authorList>
    </citation>
    <scope>NUCLEOTIDE SEQUENCE [LARGE SCALE GENOMIC DNA]</scope>
    <source>
        <strain evidence="3 4">CGMCC 4.6857</strain>
    </source>
</reference>
<protein>
    <recommendedName>
        <fullName evidence="5">CARDB protein</fullName>
    </recommendedName>
</protein>
<organism evidence="3 4">
    <name type="scientific">Paractinoplanes atraurantiacus</name>
    <dbReference type="NCBI Taxonomy" id="1036182"/>
    <lineage>
        <taxon>Bacteria</taxon>
        <taxon>Bacillati</taxon>
        <taxon>Actinomycetota</taxon>
        <taxon>Actinomycetes</taxon>
        <taxon>Micromonosporales</taxon>
        <taxon>Micromonosporaceae</taxon>
        <taxon>Paractinoplanes</taxon>
    </lineage>
</organism>
<feature type="region of interest" description="Disordered" evidence="1">
    <location>
        <begin position="1"/>
        <end position="27"/>
    </location>
</feature>
<feature type="transmembrane region" description="Helical" evidence="2">
    <location>
        <begin position="85"/>
        <end position="102"/>
    </location>
</feature>
<dbReference type="Gene3D" id="2.60.40.10">
    <property type="entry name" value="Immunoglobulins"/>
    <property type="match status" value="2"/>
</dbReference>
<evidence type="ECO:0000256" key="2">
    <source>
        <dbReference type="SAM" id="Phobius"/>
    </source>
</evidence>
<dbReference type="OrthoDB" id="3212034at2"/>
<keyword evidence="2" id="KW-0812">Transmembrane</keyword>
<evidence type="ECO:0000313" key="3">
    <source>
        <dbReference type="EMBL" id="SNY73408.1"/>
    </source>
</evidence>
<accession>A0A285KLB6</accession>
<dbReference type="RefSeq" id="WP_097328973.1">
    <property type="nucleotide sequence ID" value="NZ_OBDY01000047.1"/>
</dbReference>
<feature type="transmembrane region" description="Helical" evidence="2">
    <location>
        <begin position="62"/>
        <end position="79"/>
    </location>
</feature>
<dbReference type="AlphaFoldDB" id="A0A285KLB6"/>
<feature type="region of interest" description="Disordered" evidence="1">
    <location>
        <begin position="121"/>
        <end position="144"/>
    </location>
</feature>
<dbReference type="Proteomes" id="UP000219612">
    <property type="component" value="Unassembled WGS sequence"/>
</dbReference>
<name>A0A285KLB6_9ACTN</name>
<feature type="compositionally biased region" description="Low complexity" evidence="1">
    <location>
        <begin position="245"/>
        <end position="259"/>
    </location>
</feature>
<keyword evidence="2" id="KW-1133">Transmembrane helix</keyword>
<evidence type="ECO:0000313" key="4">
    <source>
        <dbReference type="Proteomes" id="UP000219612"/>
    </source>
</evidence>
<sequence>MRTSWQEDPTVPLAGDATPGARDAASPGARAQPFGAALLFEILAGVCGALLAAAFDGSAETRLLGAVIGTVVAALFTVAGPWLNVRAGAAVAITVIALLLTYGGGRAVSVAAGPGVDIFPPVPGPRKGGGSGGGTTPTTSPPATGGTCEGTLCIRVTPTKLACGPGPCGPVVVTNTGRKTLAIGEVEFTGTGARLFQHDGGCAGQRLQPKKSCEIRIAYTGAEDGTAKLVIHQNLKGPASRITLTGRGTTPTPSETTTGPPEPRPDLTLSTAKLRCSVVRNGALSGADVLAVDLAILNAGVAPVRRLVPFRLSSRTGITGRGSSGISDGTAVTAMQADLDPGDYNRTHVLTARVDPDDEIAESDEVNNRVTVAVALGSRPEAAADVPCQVYG</sequence>
<gene>
    <name evidence="3" type="ORF">SAMN05421748_1472</name>
</gene>
<dbReference type="InterPro" id="IPR013783">
    <property type="entry name" value="Ig-like_fold"/>
</dbReference>
<keyword evidence="2" id="KW-0472">Membrane</keyword>
<proteinExistence type="predicted"/>
<dbReference type="GO" id="GO:0005975">
    <property type="term" value="P:carbohydrate metabolic process"/>
    <property type="evidence" value="ECO:0007669"/>
    <property type="project" value="UniProtKB-ARBA"/>
</dbReference>
<feature type="compositionally biased region" description="Gly residues" evidence="1">
    <location>
        <begin position="126"/>
        <end position="135"/>
    </location>
</feature>
<dbReference type="EMBL" id="OBDY01000047">
    <property type="protein sequence ID" value="SNY73408.1"/>
    <property type="molecule type" value="Genomic_DNA"/>
</dbReference>
<feature type="transmembrane region" description="Helical" evidence="2">
    <location>
        <begin position="34"/>
        <end position="55"/>
    </location>
</feature>
<feature type="region of interest" description="Disordered" evidence="1">
    <location>
        <begin position="241"/>
        <end position="266"/>
    </location>
</feature>
<evidence type="ECO:0000256" key="1">
    <source>
        <dbReference type="SAM" id="MobiDB-lite"/>
    </source>
</evidence>